<organism evidence="2">
    <name type="scientific">Escherichia albertii</name>
    <dbReference type="NCBI Taxonomy" id="208962"/>
    <lineage>
        <taxon>Bacteria</taxon>
        <taxon>Pseudomonadati</taxon>
        <taxon>Pseudomonadota</taxon>
        <taxon>Gammaproteobacteria</taxon>
        <taxon>Enterobacterales</taxon>
        <taxon>Enterobacteriaceae</taxon>
        <taxon>Escherichia</taxon>
    </lineage>
</organism>
<dbReference type="Pfam" id="PF13692">
    <property type="entry name" value="Glyco_trans_1_4"/>
    <property type="match status" value="1"/>
</dbReference>
<evidence type="ECO:0000259" key="1">
    <source>
        <dbReference type="Pfam" id="PF13439"/>
    </source>
</evidence>
<accession>A0A288W642</accession>
<reference evidence="2" key="1">
    <citation type="journal article" date="2017" name="Carbohydr. Res.">
        <title>Structure and gene cluster of the O-antigen of Escherichia albertii O1 resembling the O-antigen of Pseudomonas aeruginosa O5.</title>
        <authorList>
            <person name="Zheng H."/>
            <person name="Shashkov A.S."/>
            <person name="Xiong Y."/>
            <person name="Naumenko O.I."/>
            <person name="Wang H."/>
            <person name="Senchenkova S.N."/>
            <person name="Wang J."/>
            <person name="Knirel Y.A."/>
        </authorList>
    </citation>
    <scope>NUCLEOTIDE SEQUENCE</scope>
    <source>
        <strain evidence="2">SP150104</strain>
    </source>
</reference>
<evidence type="ECO:0000313" key="2">
    <source>
        <dbReference type="EMBL" id="ARO73381.1"/>
    </source>
</evidence>
<protein>
    <submittedName>
        <fullName evidence="2">Glycosyl transferases group 1 family protein</fullName>
    </submittedName>
</protein>
<dbReference type="SUPFAM" id="SSF53756">
    <property type="entry name" value="UDP-Glycosyltransferase/glycogen phosphorylase"/>
    <property type="match status" value="1"/>
</dbReference>
<proteinExistence type="predicted"/>
<sequence length="420" mass="48453">MSKSIWYISKYFSAKTDNSAGGRDWFLTNELSKQGYEITVISSDSNTIFDVPVLKSSIEKDEREHITIYWLKTFKYKIPKSIRRVISWLHFEWLVFRLPKESLPRPDAVIVSSLSLLSIINGYIFRRKFGCKLIFEVRDIWPLTIIEEGGFSANNPLVRFLAKLEKFAYKNSDIIVGTMPNLGEHVQNILGFPKPTYCVPMGIDPEVLNLQKCVDDDFINQYFSEDKFYVVYAGTIGITNALDTFFSVAMQLIEHNDIHFIVLGDGALKLEYMNRYSNCKNISFMPKIPRLMVQSVLKHADVLYLSTFNSKVWNYGQSLNKIIDYMLAARPIIASYSGYPSMINESGSGYFVPAEDVFAVIDKIMLLKNMSPQERLEMGSKGREWILQNRNYSKLARFYADIIFSTIQLINRNSCYLIKH</sequence>
<keyword evidence="2" id="KW-0808">Transferase</keyword>
<dbReference type="AlphaFoldDB" id="A0A288W642"/>
<dbReference type="Gene3D" id="3.40.50.2000">
    <property type="entry name" value="Glycogen Phosphorylase B"/>
    <property type="match status" value="2"/>
</dbReference>
<dbReference type="PANTHER" id="PTHR12526">
    <property type="entry name" value="GLYCOSYLTRANSFERASE"/>
    <property type="match status" value="1"/>
</dbReference>
<dbReference type="GO" id="GO:0016757">
    <property type="term" value="F:glycosyltransferase activity"/>
    <property type="evidence" value="ECO:0007669"/>
    <property type="project" value="UniProtKB-ARBA"/>
</dbReference>
<dbReference type="CDD" id="cd03794">
    <property type="entry name" value="GT4_WbuB-like"/>
    <property type="match status" value="1"/>
</dbReference>
<dbReference type="Pfam" id="PF13439">
    <property type="entry name" value="Glyco_transf_4"/>
    <property type="match status" value="1"/>
</dbReference>
<dbReference type="InterPro" id="IPR028098">
    <property type="entry name" value="Glyco_trans_4-like_N"/>
</dbReference>
<feature type="domain" description="Glycosyltransferase subfamily 4-like N-terminal" evidence="1">
    <location>
        <begin position="27"/>
        <end position="206"/>
    </location>
</feature>
<dbReference type="EMBL" id="KY574589">
    <property type="protein sequence ID" value="ARO73381.1"/>
    <property type="molecule type" value="Genomic_DNA"/>
</dbReference>
<dbReference type="PANTHER" id="PTHR12526:SF622">
    <property type="entry name" value="GLYCOSYLTRANSFERASE (GROUP I)"/>
    <property type="match status" value="1"/>
</dbReference>
<name>A0A288W642_ESCAL</name>